<name>A0A518GML4_9PLAN</name>
<dbReference type="InterPro" id="IPR036390">
    <property type="entry name" value="WH_DNA-bd_sf"/>
</dbReference>
<dbReference type="InterPro" id="IPR036388">
    <property type="entry name" value="WH-like_DNA-bd_sf"/>
</dbReference>
<dbReference type="Gene3D" id="3.40.50.150">
    <property type="entry name" value="Vaccinia Virus protein VP39"/>
    <property type="match status" value="1"/>
</dbReference>
<dbReference type="EC" id="2.1.1.-" evidence="6"/>
<dbReference type="InterPro" id="IPR016461">
    <property type="entry name" value="COMT-like"/>
</dbReference>
<dbReference type="Pfam" id="PF00891">
    <property type="entry name" value="Methyltransf_2"/>
    <property type="match status" value="1"/>
</dbReference>
<dbReference type="InterPro" id="IPR012967">
    <property type="entry name" value="COMT_dimerisation"/>
</dbReference>
<dbReference type="GO" id="GO:0046983">
    <property type="term" value="F:protein dimerization activity"/>
    <property type="evidence" value="ECO:0007669"/>
    <property type="project" value="InterPro"/>
</dbReference>
<evidence type="ECO:0000256" key="2">
    <source>
        <dbReference type="ARBA" id="ARBA00022679"/>
    </source>
</evidence>
<evidence type="ECO:0000259" key="5">
    <source>
        <dbReference type="Pfam" id="PF08100"/>
    </source>
</evidence>
<dbReference type="SUPFAM" id="SSF53335">
    <property type="entry name" value="S-adenosyl-L-methionine-dependent methyltransferases"/>
    <property type="match status" value="1"/>
</dbReference>
<dbReference type="PANTHER" id="PTHR43712:SF2">
    <property type="entry name" value="O-METHYLTRANSFERASE CICE"/>
    <property type="match status" value="1"/>
</dbReference>
<dbReference type="PANTHER" id="PTHR43712">
    <property type="entry name" value="PUTATIVE (AFU_ORTHOLOGUE AFUA_4G14580)-RELATED"/>
    <property type="match status" value="1"/>
</dbReference>
<keyword evidence="1 6" id="KW-0489">Methyltransferase</keyword>
<sequence>MAVKDALRFPPTDVTPIFDLFRGNFATELLAASVAHLHVFDVLNERPLSFDELQSRLALSERATQVLVTGLCAMQLLTRRLNGGIDLTPLARNHLVSTSQFSVGGYISLAAQSAGTLALVERLKSDRPEGAESAQGAAFIFREGSESAMDREDSARFLTLSLAGRAWNVAPRFADVLPAGQPGKVLKDNSGSSGRVLLDVAGGSGIYTMAVLQKHPTWRGIIFDRPEVLKTAAELADETGVRDRLVFHAGDMWADPFPPADDILLSNVLHDWDRPQCARLVAKATSGLPEGGRLLIHDVLLNSDLTGPLEIALYSLALFSLTEGRAYSLAEYRGWIAGADLRYVDCIPTAAHGHLILSEKV</sequence>
<evidence type="ECO:0000256" key="3">
    <source>
        <dbReference type="ARBA" id="ARBA00022691"/>
    </source>
</evidence>
<dbReference type="OrthoDB" id="9766840at2"/>
<proteinExistence type="predicted"/>
<keyword evidence="7" id="KW-1185">Reference proteome</keyword>
<gene>
    <name evidence="6" type="primary">tcmN</name>
    <name evidence="6" type="ORF">Spb1_18110</name>
</gene>
<keyword evidence="2 6" id="KW-0808">Transferase</keyword>
<feature type="domain" description="O-methyltransferase dimerisation" evidence="5">
    <location>
        <begin position="33"/>
        <end position="97"/>
    </location>
</feature>
<dbReference type="InterPro" id="IPR029063">
    <property type="entry name" value="SAM-dependent_MTases_sf"/>
</dbReference>
<dbReference type="RefSeq" id="WP_145298389.1">
    <property type="nucleotide sequence ID" value="NZ_CP036299.1"/>
</dbReference>
<dbReference type="Proteomes" id="UP000315349">
    <property type="component" value="Chromosome"/>
</dbReference>
<dbReference type="GO" id="GO:0032259">
    <property type="term" value="P:methylation"/>
    <property type="evidence" value="ECO:0007669"/>
    <property type="project" value="UniProtKB-KW"/>
</dbReference>
<dbReference type="SUPFAM" id="SSF46785">
    <property type="entry name" value="Winged helix' DNA-binding domain"/>
    <property type="match status" value="1"/>
</dbReference>
<evidence type="ECO:0000313" key="7">
    <source>
        <dbReference type="Proteomes" id="UP000315349"/>
    </source>
</evidence>
<dbReference type="GO" id="GO:0008171">
    <property type="term" value="F:O-methyltransferase activity"/>
    <property type="evidence" value="ECO:0007669"/>
    <property type="project" value="InterPro"/>
</dbReference>
<dbReference type="InterPro" id="IPR001077">
    <property type="entry name" value="COMT_C"/>
</dbReference>
<dbReference type="Gene3D" id="1.10.10.10">
    <property type="entry name" value="Winged helix-like DNA-binding domain superfamily/Winged helix DNA-binding domain"/>
    <property type="match status" value="1"/>
</dbReference>
<accession>A0A518GML4</accession>
<evidence type="ECO:0000259" key="4">
    <source>
        <dbReference type="Pfam" id="PF00891"/>
    </source>
</evidence>
<dbReference type="EMBL" id="CP036299">
    <property type="protein sequence ID" value="QDV29892.1"/>
    <property type="molecule type" value="Genomic_DNA"/>
</dbReference>
<keyword evidence="3" id="KW-0949">S-adenosyl-L-methionine</keyword>
<organism evidence="6 7">
    <name type="scientific">Planctopirus ephydatiae</name>
    <dbReference type="NCBI Taxonomy" id="2528019"/>
    <lineage>
        <taxon>Bacteria</taxon>
        <taxon>Pseudomonadati</taxon>
        <taxon>Planctomycetota</taxon>
        <taxon>Planctomycetia</taxon>
        <taxon>Planctomycetales</taxon>
        <taxon>Planctomycetaceae</taxon>
        <taxon>Planctopirus</taxon>
    </lineage>
</organism>
<protein>
    <submittedName>
        <fullName evidence="6">Multifunctional cyclase-dehydratase-3-O-methyl transferase TcmN</fullName>
        <ecNumber evidence="6">2.1.1.-</ecNumber>
    </submittedName>
</protein>
<reference evidence="6 7" key="1">
    <citation type="submission" date="2019-02" db="EMBL/GenBank/DDBJ databases">
        <title>Deep-cultivation of Planctomycetes and their phenomic and genomic characterization uncovers novel biology.</title>
        <authorList>
            <person name="Wiegand S."/>
            <person name="Jogler M."/>
            <person name="Boedeker C."/>
            <person name="Pinto D."/>
            <person name="Vollmers J."/>
            <person name="Rivas-Marin E."/>
            <person name="Kohn T."/>
            <person name="Peeters S.H."/>
            <person name="Heuer A."/>
            <person name="Rast P."/>
            <person name="Oberbeckmann S."/>
            <person name="Bunk B."/>
            <person name="Jeske O."/>
            <person name="Meyerdierks A."/>
            <person name="Storesund J.E."/>
            <person name="Kallscheuer N."/>
            <person name="Luecker S."/>
            <person name="Lage O.M."/>
            <person name="Pohl T."/>
            <person name="Merkel B.J."/>
            <person name="Hornburger P."/>
            <person name="Mueller R.-W."/>
            <person name="Bruemmer F."/>
            <person name="Labrenz M."/>
            <person name="Spormann A.M."/>
            <person name="Op den Camp H."/>
            <person name="Overmann J."/>
            <person name="Amann R."/>
            <person name="Jetten M.S.M."/>
            <person name="Mascher T."/>
            <person name="Medema M.H."/>
            <person name="Devos D.P."/>
            <person name="Kaster A.-K."/>
            <person name="Ovreas L."/>
            <person name="Rohde M."/>
            <person name="Galperin M.Y."/>
            <person name="Jogler C."/>
        </authorList>
    </citation>
    <scope>NUCLEOTIDE SEQUENCE [LARGE SCALE GENOMIC DNA]</scope>
    <source>
        <strain evidence="6 7">Spb1</strain>
    </source>
</reference>
<dbReference type="AlphaFoldDB" id="A0A518GML4"/>
<evidence type="ECO:0000256" key="1">
    <source>
        <dbReference type="ARBA" id="ARBA00022603"/>
    </source>
</evidence>
<dbReference type="Pfam" id="PF08100">
    <property type="entry name" value="Dimerisation"/>
    <property type="match status" value="1"/>
</dbReference>
<dbReference type="CDD" id="cd02440">
    <property type="entry name" value="AdoMet_MTases"/>
    <property type="match status" value="1"/>
</dbReference>
<dbReference type="KEGG" id="peh:Spb1_18110"/>
<feature type="domain" description="O-methyltransferase C-terminal" evidence="4">
    <location>
        <begin position="192"/>
        <end position="339"/>
    </location>
</feature>
<dbReference type="PROSITE" id="PS51683">
    <property type="entry name" value="SAM_OMT_II"/>
    <property type="match status" value="1"/>
</dbReference>
<evidence type="ECO:0000313" key="6">
    <source>
        <dbReference type="EMBL" id="QDV29892.1"/>
    </source>
</evidence>